<reference evidence="1 2" key="1">
    <citation type="submission" date="2019-12" db="EMBL/GenBank/DDBJ databases">
        <title>Roseobacter cerasinus sp. nov., isolated from seawater around aquaculture.</title>
        <authorList>
            <person name="Muramatsu S."/>
            <person name="Takabe Y."/>
            <person name="Mori K."/>
            <person name="Takaichi S."/>
            <person name="Hanada S."/>
        </authorList>
    </citation>
    <scope>NUCLEOTIDE SEQUENCE [LARGE SCALE GENOMIC DNA]</scope>
    <source>
        <strain evidence="1 2">AI77</strain>
    </source>
</reference>
<keyword evidence="2" id="KW-1185">Reference proteome</keyword>
<dbReference type="EMBL" id="BLIV01000003">
    <property type="protein sequence ID" value="GFE49967.1"/>
    <property type="molecule type" value="Genomic_DNA"/>
</dbReference>
<name>A0A640VQD9_9RHOB</name>
<evidence type="ECO:0000313" key="2">
    <source>
        <dbReference type="Proteomes" id="UP000436522"/>
    </source>
</evidence>
<dbReference type="RefSeq" id="WP_159976125.1">
    <property type="nucleotide sequence ID" value="NZ_BLIV01000003.1"/>
</dbReference>
<accession>A0A640VQD9</accession>
<protein>
    <submittedName>
        <fullName evidence="1">Uncharacterized protein</fullName>
    </submittedName>
</protein>
<comment type="caution">
    <text evidence="1">The sequence shown here is derived from an EMBL/GenBank/DDBJ whole genome shotgun (WGS) entry which is preliminary data.</text>
</comment>
<evidence type="ECO:0000313" key="1">
    <source>
        <dbReference type="EMBL" id="GFE49967.1"/>
    </source>
</evidence>
<dbReference type="Proteomes" id="UP000436522">
    <property type="component" value="Unassembled WGS sequence"/>
</dbReference>
<sequence>MEQTNMTTQHPIETYHEEWRRDRAIIDEFLYQLRCGKKPELINDDVIGWELFVDGHGYYPLKDCEEIVNKIIEELAFHYQRLSAALGDPNLQHNHLAFKTMRDHVRPATGA</sequence>
<dbReference type="AlphaFoldDB" id="A0A640VQD9"/>
<proteinExistence type="predicted"/>
<organism evidence="1 2">
    <name type="scientific">Roseobacter cerasinus</name>
    <dbReference type="NCBI Taxonomy" id="2602289"/>
    <lineage>
        <taxon>Bacteria</taxon>
        <taxon>Pseudomonadati</taxon>
        <taxon>Pseudomonadota</taxon>
        <taxon>Alphaproteobacteria</taxon>
        <taxon>Rhodobacterales</taxon>
        <taxon>Roseobacteraceae</taxon>
        <taxon>Roseobacter</taxon>
    </lineage>
</organism>
<gene>
    <name evidence="1" type="ORF">So717_17200</name>
</gene>